<dbReference type="CDD" id="cd02440">
    <property type="entry name" value="AdoMet_MTases"/>
    <property type="match status" value="1"/>
</dbReference>
<name>A0AAN8QFH0_9TELE</name>
<evidence type="ECO:0000256" key="4">
    <source>
        <dbReference type="ARBA" id="ARBA00048740"/>
    </source>
</evidence>
<feature type="region of interest" description="Disordered" evidence="8">
    <location>
        <begin position="55"/>
        <end position="91"/>
    </location>
</feature>
<feature type="compositionally biased region" description="Acidic residues" evidence="8">
    <location>
        <begin position="61"/>
        <end position="91"/>
    </location>
</feature>
<sequence>MMIDHGKWNVVADIIFSQRSLAGDDGTIHCLCSRAFVQDRELYRSDRKAITDLAEAGGLQEAEDEHGDDQAEDEETEEEEEEEEDDGPIDEEAQLMASMGLPVEFISSSAQRKSGRKLRRKNANHWEAAPENLDEDDPHPLQLQKDDPSVESTNPAFDWFDLSERPGGEADAEPQPTQAQEGWEGYWSQQGEGLLWQGWLEKHPETSSCPATAEPPWDCPGTKEAWEQHASHTFLYYWEQFNYWAAQGWTTDYSSGAPIEPKQPGQEGEAEGEPTPCCDPRESEFGGRLERSEAGTSEVVDLIGQMSLLSEGVGQCDLSKQQADHVCGNDDEPCDGGNRKRPASSKTKSTESRDSKQDGCHQKNNNGSSERRASNSDEDDDDEPPDGRVTKLKRSHELDVEENPQMSVDEAWDKLGLKRSHDPMIESVLKFKPSPSHHHGSKAWRNRKQHGGRKAACYINKHTFFTEEGDTTEPKMTKTFQKVQSFLQRVQKDNSTHTAFTDRSESQSHEHGEHADRESPACPQSEGKEERLEEEMEKEDSPQLCLELDCTEQLPQPSQQNIFTKIEEEEDDEIKFRREVYSLDIPDYLNHNAPEHNNTESTGKTGKKKKKNKKTKKMGKCGGMPAEIAAEPELAKYWAQRYRLFSRFDEGIKLDHEGWFSVTPEKIAEHIALRVQESFHSELIIDAFCGVGGNAIQFALTGKRVLAIDIDPVRLALAQHNAQVYKVAERIEFVQGDFLKLAPHLRADVVFLSPPWGGPDYLSADVFDIKTMMAPNGYPLFLSMKLLSGY</sequence>
<organism evidence="9 10">
    <name type="scientific">Coregonus suidteri</name>
    <dbReference type="NCBI Taxonomy" id="861788"/>
    <lineage>
        <taxon>Eukaryota</taxon>
        <taxon>Metazoa</taxon>
        <taxon>Chordata</taxon>
        <taxon>Craniata</taxon>
        <taxon>Vertebrata</taxon>
        <taxon>Euteleostomi</taxon>
        <taxon>Actinopterygii</taxon>
        <taxon>Neopterygii</taxon>
        <taxon>Teleostei</taxon>
        <taxon>Protacanthopterygii</taxon>
        <taxon>Salmoniformes</taxon>
        <taxon>Salmonidae</taxon>
        <taxon>Coregoninae</taxon>
        <taxon>Coregonus</taxon>
    </lineage>
</organism>
<evidence type="ECO:0000313" key="10">
    <source>
        <dbReference type="Proteomes" id="UP001356427"/>
    </source>
</evidence>
<evidence type="ECO:0000256" key="1">
    <source>
        <dbReference type="ARBA" id="ARBA00018517"/>
    </source>
</evidence>
<feature type="region of interest" description="Disordered" evidence="8">
    <location>
        <begin position="588"/>
        <end position="623"/>
    </location>
</feature>
<dbReference type="Gene3D" id="3.40.50.150">
    <property type="entry name" value="Vaccinia Virus protein VP39"/>
    <property type="match status" value="1"/>
</dbReference>
<evidence type="ECO:0000256" key="5">
    <source>
        <dbReference type="ARBA" id="ARBA00048763"/>
    </source>
</evidence>
<comment type="catalytic activity">
    <reaction evidence="5">
        <text>a 5'-end (N(2),N(7)-dimethyl 5'-triphosphoguanosine)-ribonucleoside in snRNA + S-adenosyl-L-methionine = a 5'-end (N(2),N(2),N(7)-trimethyl 5'-triphosphoguanosine)-ribonucleoside in snRNA + S-adenosyl-L-homocysteine + H(+)</text>
        <dbReference type="Rhea" id="RHEA:78479"/>
        <dbReference type="Rhea" id="RHEA-COMP:19087"/>
        <dbReference type="Rhea" id="RHEA-COMP:19089"/>
        <dbReference type="ChEBI" id="CHEBI:15378"/>
        <dbReference type="ChEBI" id="CHEBI:57856"/>
        <dbReference type="ChEBI" id="CHEBI:59789"/>
        <dbReference type="ChEBI" id="CHEBI:167623"/>
        <dbReference type="ChEBI" id="CHEBI:172880"/>
    </reaction>
    <physiologicalReaction direction="left-to-right" evidence="5">
        <dbReference type="Rhea" id="RHEA:78480"/>
    </physiologicalReaction>
</comment>
<feature type="region of interest" description="Disordered" evidence="8">
    <location>
        <begin position="129"/>
        <end position="183"/>
    </location>
</feature>
<dbReference type="Pfam" id="PF09445">
    <property type="entry name" value="Methyltransf_15"/>
    <property type="match status" value="1"/>
</dbReference>
<dbReference type="PANTHER" id="PTHR14741">
    <property type="entry name" value="S-ADENOSYLMETHIONINE-DEPENDENT METHYLTRANSFERASE RELATED"/>
    <property type="match status" value="1"/>
</dbReference>
<feature type="region of interest" description="Disordered" evidence="8">
    <location>
        <begin position="255"/>
        <end position="294"/>
    </location>
</feature>
<dbReference type="InterPro" id="IPR019012">
    <property type="entry name" value="RNA_cap_Gua-N2-MeTrfase"/>
</dbReference>
<dbReference type="GO" id="GO:0005634">
    <property type="term" value="C:nucleus"/>
    <property type="evidence" value="ECO:0007669"/>
    <property type="project" value="TreeGrafter"/>
</dbReference>
<feature type="compositionally biased region" description="Basic residues" evidence="8">
    <location>
        <begin position="605"/>
        <end position="619"/>
    </location>
</feature>
<feature type="region of interest" description="Disordered" evidence="8">
    <location>
        <begin position="430"/>
        <end position="453"/>
    </location>
</feature>
<evidence type="ECO:0000256" key="3">
    <source>
        <dbReference type="ARBA" id="ARBA00047418"/>
    </source>
</evidence>
<evidence type="ECO:0000256" key="2">
    <source>
        <dbReference type="ARBA" id="ARBA00025783"/>
    </source>
</evidence>
<comment type="catalytic activity">
    <reaction evidence="4">
        <text>a 5'-end (N(7)-methyl 5'-triphosphoguanosine)-ribonucleoside in snoRNA + S-adenosyl-L-methionine = a 5'-end (N(2),N(7)-dimethyl 5'-triphosphoguanosine)-ribonucleoside in snoRNA + S-adenosyl-L-homocysteine + H(+)</text>
        <dbReference type="Rhea" id="RHEA:78475"/>
        <dbReference type="Rhea" id="RHEA-COMP:19086"/>
        <dbReference type="Rhea" id="RHEA-COMP:19088"/>
        <dbReference type="ChEBI" id="CHEBI:15378"/>
        <dbReference type="ChEBI" id="CHEBI:57856"/>
        <dbReference type="ChEBI" id="CHEBI:59789"/>
        <dbReference type="ChEBI" id="CHEBI:156461"/>
        <dbReference type="ChEBI" id="CHEBI:172880"/>
    </reaction>
    <physiologicalReaction direction="left-to-right" evidence="4">
        <dbReference type="Rhea" id="RHEA:78476"/>
    </physiologicalReaction>
</comment>
<dbReference type="SUPFAM" id="SSF53335">
    <property type="entry name" value="S-adenosyl-L-methionine-dependent methyltransferases"/>
    <property type="match status" value="1"/>
</dbReference>
<feature type="compositionally biased region" description="Basic and acidic residues" evidence="8">
    <location>
        <begin position="279"/>
        <end position="293"/>
    </location>
</feature>
<evidence type="ECO:0000313" key="9">
    <source>
        <dbReference type="EMBL" id="KAK6302645.1"/>
    </source>
</evidence>
<evidence type="ECO:0000256" key="8">
    <source>
        <dbReference type="SAM" id="MobiDB-lite"/>
    </source>
</evidence>
<reference evidence="9 10" key="1">
    <citation type="submission" date="2021-04" db="EMBL/GenBank/DDBJ databases">
        <authorList>
            <person name="De Guttry C."/>
            <person name="Zahm M."/>
            <person name="Klopp C."/>
            <person name="Cabau C."/>
            <person name="Louis A."/>
            <person name="Berthelot C."/>
            <person name="Parey E."/>
            <person name="Roest Crollius H."/>
            <person name="Montfort J."/>
            <person name="Robinson-Rechavi M."/>
            <person name="Bucao C."/>
            <person name="Bouchez O."/>
            <person name="Gislard M."/>
            <person name="Lluch J."/>
            <person name="Milhes M."/>
            <person name="Lampietro C."/>
            <person name="Lopez Roques C."/>
            <person name="Donnadieu C."/>
            <person name="Braasch I."/>
            <person name="Desvignes T."/>
            <person name="Postlethwait J."/>
            <person name="Bobe J."/>
            <person name="Wedekind C."/>
            <person name="Guiguen Y."/>
        </authorList>
    </citation>
    <scope>NUCLEOTIDE SEQUENCE [LARGE SCALE GENOMIC DNA]</scope>
    <source>
        <strain evidence="9">Cs_M1</strain>
        <tissue evidence="9">Blood</tissue>
    </source>
</reference>
<dbReference type="EMBL" id="JAGTTL010000025">
    <property type="protein sequence ID" value="KAK6302645.1"/>
    <property type="molecule type" value="Genomic_DNA"/>
</dbReference>
<comment type="catalytic activity">
    <reaction evidence="6">
        <text>a 5'-end (N(7)-methyl 5'-triphosphoguanosine)-ribonucleoside in snRNA + S-adenosyl-L-methionine = a 5'-end (N(2),N(7)-dimethyl 5'-triphosphoguanosine)-ribonucleoside in snRNA + S-adenosyl-L-homocysteine + H(+)</text>
        <dbReference type="Rhea" id="RHEA:78471"/>
        <dbReference type="Rhea" id="RHEA-COMP:19085"/>
        <dbReference type="Rhea" id="RHEA-COMP:19087"/>
        <dbReference type="ChEBI" id="CHEBI:15378"/>
        <dbReference type="ChEBI" id="CHEBI:57856"/>
        <dbReference type="ChEBI" id="CHEBI:59789"/>
        <dbReference type="ChEBI" id="CHEBI:156461"/>
        <dbReference type="ChEBI" id="CHEBI:172880"/>
    </reaction>
    <physiologicalReaction direction="left-to-right" evidence="6">
        <dbReference type="Rhea" id="RHEA:78472"/>
    </physiologicalReaction>
</comment>
<proteinExistence type="inferred from homology"/>
<feature type="region of interest" description="Disordered" evidence="8">
    <location>
        <begin position="491"/>
        <end position="543"/>
    </location>
</feature>
<comment type="caution">
    <text evidence="9">The sequence shown here is derived from an EMBL/GenBank/DDBJ whole genome shotgun (WGS) entry which is preliminary data.</text>
</comment>
<feature type="compositionally biased region" description="Basic residues" evidence="8">
    <location>
        <begin position="435"/>
        <end position="453"/>
    </location>
</feature>
<evidence type="ECO:0000256" key="6">
    <source>
        <dbReference type="ARBA" id="ARBA00049075"/>
    </source>
</evidence>
<comment type="catalytic activity">
    <reaction evidence="3">
        <text>a 5'-end (N(2),N(7)-dimethyl 5'-triphosphoguanosine)-ribonucleoside in snoRNA + S-adenosyl-L-methionine = a 5'-end (N(2),N(2),N(7)-trimethyl 5'-triphosphoguanosine)-ribonucleoside in snoRNA + S-adenosyl-L-homocysteine + H(+)</text>
        <dbReference type="Rhea" id="RHEA:78507"/>
        <dbReference type="Rhea" id="RHEA-COMP:19088"/>
        <dbReference type="Rhea" id="RHEA-COMP:19090"/>
        <dbReference type="ChEBI" id="CHEBI:15378"/>
        <dbReference type="ChEBI" id="CHEBI:57856"/>
        <dbReference type="ChEBI" id="CHEBI:59789"/>
        <dbReference type="ChEBI" id="CHEBI:167623"/>
        <dbReference type="ChEBI" id="CHEBI:172880"/>
    </reaction>
    <physiologicalReaction direction="left-to-right" evidence="3">
        <dbReference type="Rhea" id="RHEA:78508"/>
    </physiologicalReaction>
</comment>
<feature type="compositionally biased region" description="Basic and acidic residues" evidence="8">
    <location>
        <begin position="348"/>
        <end position="361"/>
    </location>
</feature>
<protein>
    <recommendedName>
        <fullName evidence="1">Trimethylguanosine synthase</fullName>
    </recommendedName>
    <alternativeName>
        <fullName evidence="7">Cap-specific guanine-N(2) methyltransferase</fullName>
    </alternativeName>
</protein>
<keyword evidence="10" id="KW-1185">Reference proteome</keyword>
<feature type="compositionally biased region" description="Basic and acidic residues" evidence="8">
    <location>
        <begin position="491"/>
        <end position="519"/>
    </location>
</feature>
<accession>A0AAN8QFH0</accession>
<dbReference type="AlphaFoldDB" id="A0AAN8QFH0"/>
<dbReference type="Proteomes" id="UP001356427">
    <property type="component" value="Unassembled WGS sequence"/>
</dbReference>
<gene>
    <name evidence="9" type="ORF">J4Q44_G00270000</name>
</gene>
<dbReference type="GO" id="GO:0071164">
    <property type="term" value="F:RNA cap trimethylguanosine synthase activity"/>
    <property type="evidence" value="ECO:0007669"/>
    <property type="project" value="TreeGrafter"/>
</dbReference>
<dbReference type="InterPro" id="IPR029063">
    <property type="entry name" value="SAM-dependent_MTases_sf"/>
</dbReference>
<feature type="region of interest" description="Disordered" evidence="8">
    <location>
        <begin position="324"/>
        <end position="405"/>
    </location>
</feature>
<dbReference type="PANTHER" id="PTHR14741:SF32">
    <property type="entry name" value="TRIMETHYLGUANOSINE SYNTHASE"/>
    <property type="match status" value="1"/>
</dbReference>
<evidence type="ECO:0000256" key="7">
    <source>
        <dbReference type="ARBA" id="ARBA00049790"/>
    </source>
</evidence>
<comment type="similarity">
    <text evidence="2">Belongs to the methyltransferase superfamily. Trimethylguanosine synthase family.</text>
</comment>